<accession>A0A179HL83</accession>
<dbReference type="AlphaFoldDB" id="A0A179HL83"/>
<protein>
    <submittedName>
        <fullName evidence="1">Uncharacterized protein</fullName>
    </submittedName>
</protein>
<dbReference type="EMBL" id="LSBI01000004">
    <property type="protein sequence ID" value="OAQ90229.1"/>
    <property type="molecule type" value="Genomic_DNA"/>
</dbReference>
<proteinExistence type="predicted"/>
<reference evidence="1 2" key="1">
    <citation type="submission" date="2016-02" db="EMBL/GenBank/DDBJ databases">
        <title>Biosynthesis of antibiotic leucinostatins and their inhibition on Phytophthora in bio-control Purpureocillium lilacinum.</title>
        <authorList>
            <person name="Wang G."/>
            <person name="Liu Z."/>
            <person name="Lin R."/>
            <person name="Li E."/>
            <person name="Mao Z."/>
            <person name="Ling J."/>
            <person name="Yin W."/>
            <person name="Xie B."/>
        </authorList>
    </citation>
    <scope>NUCLEOTIDE SEQUENCE [LARGE SCALE GENOMIC DNA]</scope>
    <source>
        <strain evidence="1">PLFJ-1</strain>
    </source>
</reference>
<name>A0A179HL83_PURLI</name>
<organism evidence="1 2">
    <name type="scientific">Purpureocillium lilacinum</name>
    <name type="common">Paecilomyces lilacinus</name>
    <dbReference type="NCBI Taxonomy" id="33203"/>
    <lineage>
        <taxon>Eukaryota</taxon>
        <taxon>Fungi</taxon>
        <taxon>Dikarya</taxon>
        <taxon>Ascomycota</taxon>
        <taxon>Pezizomycotina</taxon>
        <taxon>Sordariomycetes</taxon>
        <taxon>Hypocreomycetidae</taxon>
        <taxon>Hypocreales</taxon>
        <taxon>Ophiocordycipitaceae</taxon>
        <taxon>Purpureocillium</taxon>
    </lineage>
</organism>
<comment type="caution">
    <text evidence="1">The sequence shown here is derived from an EMBL/GenBank/DDBJ whole genome shotgun (WGS) entry which is preliminary data.</text>
</comment>
<evidence type="ECO:0000313" key="1">
    <source>
        <dbReference type="EMBL" id="OAQ90229.1"/>
    </source>
</evidence>
<gene>
    <name evidence="1" type="ORF">VFPFJ_04388</name>
</gene>
<dbReference type="Proteomes" id="UP000078340">
    <property type="component" value="Unassembled WGS sequence"/>
</dbReference>
<sequence length="277" mass="31005">MRCLSRGLTWNARGAAGLRHEGRTWPWLGTQASLRAWTSREDFKHVHMPGVVCAAWYRIPVVAFGGWFVGDCRRMAMPTMEELEPVHGRACGLEHSLTTSIVRIEYASPASSCRPAWGPFIARPEESFRAVDCSRRRRMMLSAAQTGTGSWMQRAANVDEVCLAWQPLCARATSPVATKRMRKRLDASRPYRNIIKIVRHGDAKTNVVAVDEEGSYRPPAVPSSIWVDVVVAARLLSITANVVGGGESRWHGLMKVWRHGGAGWWAGRYRQRKRALA</sequence>
<evidence type="ECO:0000313" key="2">
    <source>
        <dbReference type="Proteomes" id="UP000078340"/>
    </source>
</evidence>